<dbReference type="AlphaFoldDB" id="A0A810QDZ8"/>
<evidence type="ECO:0000313" key="4">
    <source>
        <dbReference type="Proteomes" id="UP000679848"/>
    </source>
</evidence>
<organism evidence="3 4">
    <name type="scientific">Pusillibacter faecalis</name>
    <dbReference type="NCBI Taxonomy" id="2714358"/>
    <lineage>
        <taxon>Bacteria</taxon>
        <taxon>Bacillati</taxon>
        <taxon>Bacillota</taxon>
        <taxon>Clostridia</taxon>
        <taxon>Eubacteriales</taxon>
        <taxon>Oscillospiraceae</taxon>
        <taxon>Pusillibacter</taxon>
    </lineage>
</organism>
<dbReference type="InterPro" id="IPR043166">
    <property type="entry name" value="LarA-like_C"/>
</dbReference>
<dbReference type="InterPro" id="IPR047926">
    <property type="entry name" value="Ni_dep_LarA"/>
</dbReference>
<protein>
    <recommendedName>
        <fullName evidence="5">Nickel-dependent lactate racemase</fullName>
    </recommendedName>
</protein>
<dbReference type="InterPro" id="IPR048520">
    <property type="entry name" value="LarA_C"/>
</dbReference>
<dbReference type="NCBIfam" id="NF033504">
    <property type="entry name" value="Ni_dep_LarA"/>
    <property type="match status" value="1"/>
</dbReference>
<dbReference type="KEGG" id="pfaa:MM59RIKEN_14150"/>
<dbReference type="Gene3D" id="3.90.226.30">
    <property type="match status" value="1"/>
</dbReference>
<feature type="domain" description="LarA-like N-terminal" evidence="1">
    <location>
        <begin position="7"/>
        <end position="206"/>
    </location>
</feature>
<dbReference type="Pfam" id="PF09861">
    <property type="entry name" value="Lar_N"/>
    <property type="match status" value="1"/>
</dbReference>
<gene>
    <name evidence="3" type="ORF">MM59RIKEN_14150</name>
</gene>
<evidence type="ECO:0000313" key="3">
    <source>
        <dbReference type="EMBL" id="BCK84096.1"/>
    </source>
</evidence>
<reference evidence="3" key="1">
    <citation type="submission" date="2020-09" db="EMBL/GenBank/DDBJ databases">
        <title>New species isolated from human feces.</title>
        <authorList>
            <person name="Kitahara M."/>
            <person name="Shigeno Y."/>
            <person name="Shime M."/>
            <person name="Matsumoto Y."/>
            <person name="Nakamura S."/>
            <person name="Motooka D."/>
            <person name="Fukuoka S."/>
            <person name="Nishikawa H."/>
            <person name="Benno Y."/>
        </authorList>
    </citation>
    <scope>NUCLEOTIDE SEQUENCE</scope>
    <source>
        <strain evidence="3">MM59</strain>
    </source>
</reference>
<proteinExistence type="predicted"/>
<dbReference type="PANTHER" id="PTHR33171:SF17">
    <property type="entry name" value="LARA-LIKE N-TERMINAL DOMAIN-CONTAINING PROTEIN"/>
    <property type="match status" value="1"/>
</dbReference>
<dbReference type="GO" id="GO:0050043">
    <property type="term" value="F:lactate racemase activity"/>
    <property type="evidence" value="ECO:0007669"/>
    <property type="project" value="InterPro"/>
</dbReference>
<dbReference type="Gene3D" id="3.40.50.11440">
    <property type="match status" value="1"/>
</dbReference>
<evidence type="ECO:0000259" key="2">
    <source>
        <dbReference type="Pfam" id="PF21113"/>
    </source>
</evidence>
<sequence length="430" mass="47472">MAEAMKYGEEEFEVRLPAELIAAELEPNRVDLPQRTPEEHIRWALDHPIDSAPLRELVRAGEKVCIVISDVTRRWQSPETYLPILVAELEAAGIRDEDMLIISATGTHRRQTPEEHVGLVTQAVYDRIRLVDHQCTEEEQLAYVGTTTRGTPVYLDRRVLACDKVILTGGVVYHFMAGFGGGRKSILPGIAGRETIMKNHNLALNPGLGNGSNPAVRSANMNETNPVHADMMEACSMVNPAFLVNVVVNDQQEIIAAFAGNWVTAHRAACDLVERMYGVEVREKTPLVIASAGGYPKDLNFYQTIKTLCNAREVVEDGGTIILVTKSQEGYGSPDTQKQIAGYPTMVDREKALRENFSIGAFIGYLFAECAETHHMIVVTSMKQEEFGTARIHAVQTLDEALALSRELNGGRDLRATLLPHGANTLPKFQ</sequence>
<name>A0A810QDZ8_9FIRM</name>
<evidence type="ECO:0000259" key="1">
    <source>
        <dbReference type="Pfam" id="PF09861"/>
    </source>
</evidence>
<dbReference type="InterPro" id="IPR048068">
    <property type="entry name" value="LarA-like"/>
</dbReference>
<dbReference type="Pfam" id="PF21113">
    <property type="entry name" value="LarA_C"/>
    <property type="match status" value="1"/>
</dbReference>
<dbReference type="EMBL" id="AP023420">
    <property type="protein sequence ID" value="BCK84096.1"/>
    <property type="molecule type" value="Genomic_DNA"/>
</dbReference>
<accession>A0A810QDZ8</accession>
<keyword evidence="4" id="KW-1185">Reference proteome</keyword>
<dbReference type="Proteomes" id="UP000679848">
    <property type="component" value="Chromosome"/>
</dbReference>
<dbReference type="InterPro" id="IPR018657">
    <property type="entry name" value="LarA-like_N"/>
</dbReference>
<evidence type="ECO:0008006" key="5">
    <source>
        <dbReference type="Google" id="ProtNLM"/>
    </source>
</evidence>
<dbReference type="RefSeq" id="WP_187029988.1">
    <property type="nucleotide sequence ID" value="NZ_AP023420.1"/>
</dbReference>
<feature type="domain" description="Lactate racemase C-terminal" evidence="2">
    <location>
        <begin position="284"/>
        <end position="423"/>
    </location>
</feature>
<dbReference type="PANTHER" id="PTHR33171">
    <property type="entry name" value="LAR_N DOMAIN-CONTAINING PROTEIN"/>
    <property type="match status" value="1"/>
</dbReference>